<evidence type="ECO:0000256" key="2">
    <source>
        <dbReference type="ARBA" id="ARBA00022723"/>
    </source>
</evidence>
<gene>
    <name evidence="5" type="ORF">C7R54_14725</name>
</gene>
<dbReference type="EMBL" id="PYAL01000004">
    <property type="protein sequence ID" value="RXN87843.1"/>
    <property type="molecule type" value="Genomic_DNA"/>
</dbReference>
<proteinExistence type="predicted"/>
<evidence type="ECO:0000259" key="4">
    <source>
        <dbReference type="Pfam" id="PF04909"/>
    </source>
</evidence>
<dbReference type="SUPFAM" id="SSF51556">
    <property type="entry name" value="Metallo-dependent hydrolases"/>
    <property type="match status" value="1"/>
</dbReference>
<sequence length="290" mass="31119">MPSEPPSFAVPPGACDSHIHINDPRFPYLPDAELKPPPATVAQYRQVQAKLALERVVIVQPSSYGTDNRCTLDAVRQFGQARARAVVVVAPDASPALLRELHEQGARGVRLNLARGAALGSAAIADLAPRLADLGWHIQVHARAEVIADLAPMLRRQPVPVVLDHLARLRRIDGDDAAAYAAVRGLLDTGRAWIKLSGAYLDSQSGPPGYADRAPVARALLGAAPERLVWGTDWPHPSASAGERPMPDAARLLGLLADWSPDAALHRRLLVDNPLALYGFDPQPSRTTPT</sequence>
<dbReference type="AlphaFoldDB" id="A0A4Q1HJG2"/>
<keyword evidence="2" id="KW-0479">Metal-binding</keyword>
<organism evidence="5 6">
    <name type="scientific">Achromobacter aloeverae</name>
    <dbReference type="NCBI Taxonomy" id="1750518"/>
    <lineage>
        <taxon>Bacteria</taxon>
        <taxon>Pseudomonadati</taxon>
        <taxon>Pseudomonadota</taxon>
        <taxon>Betaproteobacteria</taxon>
        <taxon>Burkholderiales</taxon>
        <taxon>Alcaligenaceae</taxon>
        <taxon>Achromobacter</taxon>
    </lineage>
</organism>
<evidence type="ECO:0000256" key="3">
    <source>
        <dbReference type="ARBA" id="ARBA00022801"/>
    </source>
</evidence>
<reference evidence="5 6" key="1">
    <citation type="journal article" date="2017" name="Int. J. Syst. Evol. Microbiol.">
        <title>Achromobacter aloeverae sp. nov., isolated from the root of Aloe vera (L.) Burm.f.</title>
        <authorList>
            <person name="Kuncharoen N."/>
            <person name="Muramatsu Y."/>
            <person name="Shibata C."/>
            <person name="Kamakura Y."/>
            <person name="Nakagawa Y."/>
            <person name="Tanasupawat S."/>
        </authorList>
    </citation>
    <scope>NUCLEOTIDE SEQUENCE [LARGE SCALE GENOMIC DNA]</scope>
    <source>
        <strain evidence="5 6">AVA-1</strain>
    </source>
</reference>
<evidence type="ECO:0000313" key="6">
    <source>
        <dbReference type="Proteomes" id="UP000290849"/>
    </source>
</evidence>
<dbReference type="InterPro" id="IPR006680">
    <property type="entry name" value="Amidohydro-rel"/>
</dbReference>
<dbReference type="PANTHER" id="PTHR35563:SF2">
    <property type="entry name" value="BARREL METAL-DEPENDENT HYDROLASE, PUTATIVE (AFU_ORTHOLOGUE AFUA_1G16240)-RELATED"/>
    <property type="match status" value="1"/>
</dbReference>
<keyword evidence="3 5" id="KW-0378">Hydrolase</keyword>
<dbReference type="GO" id="GO:0046872">
    <property type="term" value="F:metal ion binding"/>
    <property type="evidence" value="ECO:0007669"/>
    <property type="project" value="UniProtKB-KW"/>
</dbReference>
<dbReference type="InterPro" id="IPR052358">
    <property type="entry name" value="Aro_Compnd_Degr_Hydrolases"/>
</dbReference>
<comment type="function">
    <text evidence="1">Catalyzes the reversible cyclization of carbamoyl aspartate to dihydroorotate.</text>
</comment>
<name>A0A4Q1HJG2_9BURK</name>
<dbReference type="Gene3D" id="3.20.20.140">
    <property type="entry name" value="Metal-dependent hydrolases"/>
    <property type="match status" value="1"/>
</dbReference>
<evidence type="ECO:0000256" key="1">
    <source>
        <dbReference type="ARBA" id="ARBA00002368"/>
    </source>
</evidence>
<dbReference type="Pfam" id="PF04909">
    <property type="entry name" value="Amidohydro_2"/>
    <property type="match status" value="1"/>
</dbReference>
<dbReference type="PANTHER" id="PTHR35563">
    <property type="entry name" value="BARREL METAL-DEPENDENT HYDROLASE, PUTATIVE (AFU_ORTHOLOGUE AFUA_1G16240)-RELATED"/>
    <property type="match status" value="1"/>
</dbReference>
<dbReference type="PROSITE" id="PS00482">
    <property type="entry name" value="DIHYDROOROTASE_1"/>
    <property type="match status" value="1"/>
</dbReference>
<evidence type="ECO:0000313" key="5">
    <source>
        <dbReference type="EMBL" id="RXN87843.1"/>
    </source>
</evidence>
<accession>A0A4Q1HJG2</accession>
<dbReference type="InterPro" id="IPR002195">
    <property type="entry name" value="Dihydroorotase_CS"/>
</dbReference>
<dbReference type="InterPro" id="IPR032466">
    <property type="entry name" value="Metal_Hydrolase"/>
</dbReference>
<protein>
    <submittedName>
        <fullName evidence="5">Amidohydrolase</fullName>
    </submittedName>
</protein>
<feature type="domain" description="Amidohydrolase-related" evidence="4">
    <location>
        <begin position="15"/>
        <end position="280"/>
    </location>
</feature>
<keyword evidence="6" id="KW-1185">Reference proteome</keyword>
<dbReference type="GO" id="GO:0016812">
    <property type="term" value="F:hydrolase activity, acting on carbon-nitrogen (but not peptide) bonds, in cyclic amides"/>
    <property type="evidence" value="ECO:0007669"/>
    <property type="project" value="InterPro"/>
</dbReference>
<dbReference type="OrthoDB" id="9787654at2"/>
<dbReference type="Proteomes" id="UP000290849">
    <property type="component" value="Unassembled WGS sequence"/>
</dbReference>
<comment type="caution">
    <text evidence="5">The sequence shown here is derived from an EMBL/GenBank/DDBJ whole genome shotgun (WGS) entry which is preliminary data.</text>
</comment>
<dbReference type="RefSeq" id="WP_129151213.1">
    <property type="nucleotide sequence ID" value="NZ_JBHSDO010000011.1"/>
</dbReference>